<dbReference type="AlphaFoldDB" id="S8CR01"/>
<keyword evidence="2" id="KW-1185">Reference proteome</keyword>
<organism evidence="1 2">
    <name type="scientific">Genlisea aurea</name>
    <dbReference type="NCBI Taxonomy" id="192259"/>
    <lineage>
        <taxon>Eukaryota</taxon>
        <taxon>Viridiplantae</taxon>
        <taxon>Streptophyta</taxon>
        <taxon>Embryophyta</taxon>
        <taxon>Tracheophyta</taxon>
        <taxon>Spermatophyta</taxon>
        <taxon>Magnoliopsida</taxon>
        <taxon>eudicotyledons</taxon>
        <taxon>Gunneridae</taxon>
        <taxon>Pentapetalae</taxon>
        <taxon>asterids</taxon>
        <taxon>lamiids</taxon>
        <taxon>Lamiales</taxon>
        <taxon>Lentibulariaceae</taxon>
        <taxon>Genlisea</taxon>
    </lineage>
</organism>
<sequence length="73" mass="8555">MDPKHIGDVHRHLEKQKELLSEIKRSLSHELHTLQVEEEVLMRKYYEFMVAQDLIDKACFSVGFITGNDNNKA</sequence>
<evidence type="ECO:0000313" key="1">
    <source>
        <dbReference type="EMBL" id="EPS67316.1"/>
    </source>
</evidence>
<evidence type="ECO:0000313" key="2">
    <source>
        <dbReference type="Proteomes" id="UP000015453"/>
    </source>
</evidence>
<name>S8CR01_9LAMI</name>
<dbReference type="EMBL" id="AUSU01003176">
    <property type="protein sequence ID" value="EPS67316.1"/>
    <property type="molecule type" value="Genomic_DNA"/>
</dbReference>
<dbReference type="Proteomes" id="UP000015453">
    <property type="component" value="Unassembled WGS sequence"/>
</dbReference>
<gene>
    <name evidence="1" type="ORF">M569_07460</name>
</gene>
<dbReference type="PANTHER" id="PTHR37718">
    <property type="entry name" value="BNAC03G61340D PROTEIN"/>
    <property type="match status" value="1"/>
</dbReference>
<proteinExistence type="predicted"/>
<reference evidence="1 2" key="1">
    <citation type="journal article" date="2013" name="BMC Genomics">
        <title>The miniature genome of a carnivorous plant Genlisea aurea contains a low number of genes and short non-coding sequences.</title>
        <authorList>
            <person name="Leushkin E.V."/>
            <person name="Sutormin R.A."/>
            <person name="Nabieva E.R."/>
            <person name="Penin A.A."/>
            <person name="Kondrashov A.S."/>
            <person name="Logacheva M.D."/>
        </authorList>
    </citation>
    <scope>NUCLEOTIDE SEQUENCE [LARGE SCALE GENOMIC DNA]</scope>
</reference>
<comment type="caution">
    <text evidence="1">The sequence shown here is derived from an EMBL/GenBank/DDBJ whole genome shotgun (WGS) entry which is preliminary data.</text>
</comment>
<protein>
    <submittedName>
        <fullName evidence="1">Uncharacterized protein</fullName>
    </submittedName>
</protein>
<dbReference type="PANTHER" id="PTHR37718:SF2">
    <property type="entry name" value="OS03G0205150 PROTEIN"/>
    <property type="match status" value="1"/>
</dbReference>
<dbReference type="OrthoDB" id="1266663at2759"/>
<accession>S8CR01</accession>